<dbReference type="GO" id="GO:0005829">
    <property type="term" value="C:cytosol"/>
    <property type="evidence" value="ECO:0007669"/>
    <property type="project" value="TreeGrafter"/>
</dbReference>
<comment type="similarity">
    <text evidence="1">Belongs to the LysR transcriptional regulatory family.</text>
</comment>
<dbReference type="PANTHER" id="PTHR30419">
    <property type="entry name" value="HTH-TYPE TRANSCRIPTIONAL REGULATOR YBHD"/>
    <property type="match status" value="1"/>
</dbReference>
<dbReference type="PROSITE" id="PS50931">
    <property type="entry name" value="HTH_LYSR"/>
    <property type="match status" value="1"/>
</dbReference>
<dbReference type="PRINTS" id="PR00039">
    <property type="entry name" value="HTHLYSR"/>
</dbReference>
<dbReference type="Pfam" id="PF00126">
    <property type="entry name" value="HTH_1"/>
    <property type="match status" value="1"/>
</dbReference>
<evidence type="ECO:0000313" key="6">
    <source>
        <dbReference type="EMBL" id="CAA6823051.1"/>
    </source>
</evidence>
<protein>
    <submittedName>
        <fullName evidence="6">LysR family transcriptional regulator</fullName>
    </submittedName>
</protein>
<dbReference type="Gene3D" id="1.10.10.10">
    <property type="entry name" value="Winged helix-like DNA-binding domain superfamily/Winged helix DNA-binding domain"/>
    <property type="match status" value="1"/>
</dbReference>
<accession>A0A6S6TJ69</accession>
<dbReference type="GO" id="GO:0003700">
    <property type="term" value="F:DNA-binding transcription factor activity"/>
    <property type="evidence" value="ECO:0007669"/>
    <property type="project" value="InterPro"/>
</dbReference>
<dbReference type="InterPro" id="IPR005119">
    <property type="entry name" value="LysR_subst-bd"/>
</dbReference>
<sequence length="286" mass="31740">MSKASEILFASQPTISLQIKKLESELGVKLFERRGPKLKITTEGEILYNIAIPLVQGIDHIKDEFQSRHTDLAAGELTIAAEESTLLYTLPGPIREFVQQYPGIRVKLSNVTGRNGRELVLADEVDLAVSSMLDTPANMNYSPFVSYPPILITPKGHPLSKVDNITMQDIGKYGLILPPSHFSSWRLIKMVFALNGVSFNVALEAGGWEVVKSYVALGLGISIVTSICIGDDEDREKFEIIPLEKYFPSRKYGVVTRKNKVLSSPAQRFIDILHAHYSKNAKQLVA</sequence>
<proteinExistence type="inferred from homology"/>
<dbReference type="GO" id="GO:0003677">
    <property type="term" value="F:DNA binding"/>
    <property type="evidence" value="ECO:0007669"/>
    <property type="project" value="UniProtKB-KW"/>
</dbReference>
<keyword evidence="3" id="KW-0238">DNA-binding</keyword>
<dbReference type="EMBL" id="CACVAY010000112">
    <property type="protein sequence ID" value="CAA6823051.1"/>
    <property type="molecule type" value="Genomic_DNA"/>
</dbReference>
<name>A0A6S6TJ69_9GAMM</name>
<evidence type="ECO:0000256" key="1">
    <source>
        <dbReference type="ARBA" id="ARBA00009437"/>
    </source>
</evidence>
<evidence type="ECO:0000256" key="3">
    <source>
        <dbReference type="ARBA" id="ARBA00023125"/>
    </source>
</evidence>
<dbReference type="CDD" id="cd05466">
    <property type="entry name" value="PBP2_LTTR_substrate"/>
    <property type="match status" value="1"/>
</dbReference>
<gene>
    <name evidence="6" type="ORF">HELGO_WM6594</name>
</gene>
<dbReference type="InterPro" id="IPR050950">
    <property type="entry name" value="HTH-type_LysR_regulators"/>
</dbReference>
<organism evidence="6">
    <name type="scientific">uncultured Thiotrichaceae bacterium</name>
    <dbReference type="NCBI Taxonomy" id="298394"/>
    <lineage>
        <taxon>Bacteria</taxon>
        <taxon>Pseudomonadati</taxon>
        <taxon>Pseudomonadota</taxon>
        <taxon>Gammaproteobacteria</taxon>
        <taxon>Thiotrichales</taxon>
        <taxon>Thiotrichaceae</taxon>
        <taxon>environmental samples</taxon>
    </lineage>
</organism>
<dbReference type="SUPFAM" id="SSF46785">
    <property type="entry name" value="Winged helix' DNA-binding domain"/>
    <property type="match status" value="1"/>
</dbReference>
<dbReference type="SUPFAM" id="SSF53850">
    <property type="entry name" value="Periplasmic binding protein-like II"/>
    <property type="match status" value="1"/>
</dbReference>
<dbReference type="InterPro" id="IPR000847">
    <property type="entry name" value="LysR_HTH_N"/>
</dbReference>
<dbReference type="AlphaFoldDB" id="A0A6S6TJ69"/>
<dbReference type="InterPro" id="IPR036388">
    <property type="entry name" value="WH-like_DNA-bd_sf"/>
</dbReference>
<dbReference type="Gene3D" id="3.40.190.10">
    <property type="entry name" value="Periplasmic binding protein-like II"/>
    <property type="match status" value="2"/>
</dbReference>
<feature type="domain" description="HTH lysR-type" evidence="5">
    <location>
        <begin position="1"/>
        <end position="41"/>
    </location>
</feature>
<dbReference type="Pfam" id="PF03466">
    <property type="entry name" value="LysR_substrate"/>
    <property type="match status" value="1"/>
</dbReference>
<keyword evidence="4" id="KW-0804">Transcription</keyword>
<dbReference type="InterPro" id="IPR036390">
    <property type="entry name" value="WH_DNA-bd_sf"/>
</dbReference>
<keyword evidence="2" id="KW-0805">Transcription regulation</keyword>
<evidence type="ECO:0000256" key="2">
    <source>
        <dbReference type="ARBA" id="ARBA00023015"/>
    </source>
</evidence>
<reference evidence="6" key="1">
    <citation type="submission" date="2020-01" db="EMBL/GenBank/DDBJ databases">
        <authorList>
            <person name="Meier V. D."/>
            <person name="Meier V D."/>
        </authorList>
    </citation>
    <scope>NUCLEOTIDE SEQUENCE</scope>
    <source>
        <strain evidence="6">HLG_WM_MAG_07</strain>
    </source>
</reference>
<dbReference type="PANTHER" id="PTHR30419:SF8">
    <property type="entry name" value="NITROGEN ASSIMILATION TRANSCRIPTIONAL ACTIVATOR-RELATED"/>
    <property type="match status" value="1"/>
</dbReference>
<evidence type="ECO:0000259" key="5">
    <source>
        <dbReference type="PROSITE" id="PS50931"/>
    </source>
</evidence>
<evidence type="ECO:0000256" key="4">
    <source>
        <dbReference type="ARBA" id="ARBA00023163"/>
    </source>
</evidence>